<dbReference type="PANTHER" id="PTHR11571">
    <property type="entry name" value="GLUTATHIONE S-TRANSFERASE"/>
    <property type="match status" value="1"/>
</dbReference>
<dbReference type="PROSITE" id="PS50404">
    <property type="entry name" value="GST_NTER"/>
    <property type="match status" value="1"/>
</dbReference>
<evidence type="ECO:0000313" key="2">
    <source>
        <dbReference type="Proteomes" id="UP000466442"/>
    </source>
</evidence>
<dbReference type="Proteomes" id="UP000466442">
    <property type="component" value="Unassembled WGS sequence"/>
</dbReference>
<dbReference type="InterPro" id="IPR036282">
    <property type="entry name" value="Glutathione-S-Trfase_C_sf"/>
</dbReference>
<evidence type="ECO:0000313" key="1">
    <source>
        <dbReference type="EMBL" id="KAF6207887.1"/>
    </source>
</evidence>
<sequence>MPKYKLTYFDAKGIGEGIRMILSFMGADWEEVRVEFPHSPTSPWQKMKADVKYYKLPILEIDGTFTDFVVALQQAYHQRKEPGLNEAEKAETMKPLIEEAIPHYFKIYDDSIKENNGYLAIGKLTWVDFYVIGFIDTIHVVTGVKIFDEYHNLNALKNKIYSIENIKKWIDQQP</sequence>
<dbReference type="PANTHER" id="PTHR11571:SF150">
    <property type="entry name" value="GLUTATHIONE S-TRANSFERASE"/>
    <property type="match status" value="1"/>
</dbReference>
<dbReference type="Gene3D" id="1.20.1050.10">
    <property type="match status" value="1"/>
</dbReference>
<dbReference type="OrthoDB" id="6583670at2759"/>
<protein>
    <recommendedName>
        <fullName evidence="3">Glutathione S-transferase</fullName>
    </recommendedName>
</protein>
<gene>
    <name evidence="1" type="ORF">GE061_016336</name>
</gene>
<dbReference type="CDD" id="cd03192">
    <property type="entry name" value="GST_C_Sigma_like"/>
    <property type="match status" value="1"/>
</dbReference>
<dbReference type="EMBL" id="WIXP02000007">
    <property type="protein sequence ID" value="KAF6207887.1"/>
    <property type="molecule type" value="Genomic_DNA"/>
</dbReference>
<proteinExistence type="predicted"/>
<dbReference type="InterPro" id="IPR050213">
    <property type="entry name" value="GST_superfamily"/>
</dbReference>
<dbReference type="SUPFAM" id="SSF47616">
    <property type="entry name" value="GST C-terminal domain-like"/>
    <property type="match status" value="1"/>
</dbReference>
<dbReference type="GO" id="GO:0004364">
    <property type="term" value="F:glutathione transferase activity"/>
    <property type="evidence" value="ECO:0007669"/>
    <property type="project" value="TreeGrafter"/>
</dbReference>
<dbReference type="SUPFAM" id="SSF52833">
    <property type="entry name" value="Thioredoxin-like"/>
    <property type="match status" value="1"/>
</dbReference>
<keyword evidence="2" id="KW-1185">Reference proteome</keyword>
<comment type="caution">
    <text evidence="1">The sequence shown here is derived from an EMBL/GenBank/DDBJ whole genome shotgun (WGS) entry which is preliminary data.</text>
</comment>
<dbReference type="Pfam" id="PF14497">
    <property type="entry name" value="GST_C_3"/>
    <property type="match status" value="1"/>
</dbReference>
<dbReference type="PROSITE" id="PS50405">
    <property type="entry name" value="GST_CTER"/>
    <property type="match status" value="1"/>
</dbReference>
<reference evidence="1" key="1">
    <citation type="journal article" date="2021" name="Mol. Ecol. Resour.">
        <title>Apolygus lucorum genome provides insights into omnivorousness and mesophyll feeding.</title>
        <authorList>
            <person name="Liu Y."/>
            <person name="Liu H."/>
            <person name="Wang H."/>
            <person name="Huang T."/>
            <person name="Liu B."/>
            <person name="Yang B."/>
            <person name="Yin L."/>
            <person name="Li B."/>
            <person name="Zhang Y."/>
            <person name="Zhang S."/>
            <person name="Jiang F."/>
            <person name="Zhang X."/>
            <person name="Ren Y."/>
            <person name="Wang B."/>
            <person name="Wang S."/>
            <person name="Lu Y."/>
            <person name="Wu K."/>
            <person name="Fan W."/>
            <person name="Wang G."/>
        </authorList>
    </citation>
    <scope>NUCLEOTIDE SEQUENCE</scope>
    <source>
        <strain evidence="1">12Hb</strain>
    </source>
</reference>
<dbReference type="GO" id="GO:0006749">
    <property type="term" value="P:glutathione metabolic process"/>
    <property type="evidence" value="ECO:0007669"/>
    <property type="project" value="TreeGrafter"/>
</dbReference>
<dbReference type="InterPro" id="IPR004045">
    <property type="entry name" value="Glutathione_S-Trfase_N"/>
</dbReference>
<dbReference type="InterPro" id="IPR036249">
    <property type="entry name" value="Thioredoxin-like_sf"/>
</dbReference>
<dbReference type="InterPro" id="IPR010987">
    <property type="entry name" value="Glutathione-S-Trfase_C-like"/>
</dbReference>
<dbReference type="AlphaFoldDB" id="A0A6A4K4K8"/>
<accession>A0A6A4K4K8</accession>
<dbReference type="InterPro" id="IPR004046">
    <property type="entry name" value="GST_C"/>
</dbReference>
<evidence type="ECO:0008006" key="3">
    <source>
        <dbReference type="Google" id="ProtNLM"/>
    </source>
</evidence>
<organism evidence="1 2">
    <name type="scientific">Apolygus lucorum</name>
    <name type="common">Small green plant bug</name>
    <name type="synonym">Lygocoris lucorum</name>
    <dbReference type="NCBI Taxonomy" id="248454"/>
    <lineage>
        <taxon>Eukaryota</taxon>
        <taxon>Metazoa</taxon>
        <taxon>Ecdysozoa</taxon>
        <taxon>Arthropoda</taxon>
        <taxon>Hexapoda</taxon>
        <taxon>Insecta</taxon>
        <taxon>Pterygota</taxon>
        <taxon>Neoptera</taxon>
        <taxon>Paraneoptera</taxon>
        <taxon>Hemiptera</taxon>
        <taxon>Heteroptera</taxon>
        <taxon>Panheteroptera</taxon>
        <taxon>Cimicomorpha</taxon>
        <taxon>Miridae</taxon>
        <taxon>Mirini</taxon>
        <taxon>Apolygus</taxon>
    </lineage>
</organism>
<name>A0A6A4K4K8_APOLU</name>